<feature type="transmembrane region" description="Helical" evidence="1">
    <location>
        <begin position="325"/>
        <end position="343"/>
    </location>
</feature>
<feature type="transmembrane region" description="Helical" evidence="1">
    <location>
        <begin position="124"/>
        <end position="146"/>
    </location>
</feature>
<sequence>MKKLCSDFWSELKGSASRFSAFAGSHKGVIGVLTLALLFLYGVRIFYYDFSIDSEAALSSQQELLDSWLTIDRFGLVFTKKLFLMNIFVPYVSNFLMILALGFSAFFFDFCVKEWKGEDRCYRLFYYIFPIAYVSAPCLAEQFFFTLQSFEIAWAGLLCIAAVYCFSRWLFWRESFLWIAPSLIFMVWAFGSYQAFAGLFISVALVSFLLAYQNPSVQLRGKYPWLLCCVKYIAVFCIGLVLYVLAGKVIRLYYGIDATDYVNNMFLWKTIGFRAALRNVLSDCARIYLGNWSVFFHWMFTPAMVICGALLLNRGHNMKRTGFPLYVTALILLALSPTFLSVVGGTHQPLRGQLAYVFVFAFFLAGITTFTKKSLALLCCLISVFVTLRQGQSMTQLFHTAFVTYNQDKDLASSVYERIEQIAADNGMEDYPVVFVGSRSANLTDGAQRGEMIGVSFFEWDASSYCGSTGRIIGFCDTLGYDMELPTPEEAAFAQTQAASMPVWPATGSVQAVDGIMIIRLS</sequence>
<accession>A0A9D2N9A6</accession>
<dbReference type="EMBL" id="DWWU01000015">
    <property type="protein sequence ID" value="HJC14870.1"/>
    <property type="molecule type" value="Genomic_DNA"/>
</dbReference>
<evidence type="ECO:0000313" key="2">
    <source>
        <dbReference type="EMBL" id="HJC14870.1"/>
    </source>
</evidence>
<feature type="transmembrane region" description="Helical" evidence="1">
    <location>
        <begin position="295"/>
        <end position="313"/>
    </location>
</feature>
<keyword evidence="1" id="KW-0812">Transmembrane</keyword>
<protein>
    <submittedName>
        <fullName evidence="2">Glucosyltransferase domain-containing protein</fullName>
    </submittedName>
</protein>
<evidence type="ECO:0000313" key="3">
    <source>
        <dbReference type="Proteomes" id="UP000823849"/>
    </source>
</evidence>
<keyword evidence="1" id="KW-0472">Membrane</keyword>
<gene>
    <name evidence="2" type="ORF">H9705_03430</name>
</gene>
<comment type="caution">
    <text evidence="2">The sequence shown here is derived from an EMBL/GenBank/DDBJ whole genome shotgun (WGS) entry which is preliminary data.</text>
</comment>
<feature type="transmembrane region" description="Helical" evidence="1">
    <location>
        <begin position="152"/>
        <end position="171"/>
    </location>
</feature>
<name>A0A9D2N9A6_9FIRM</name>
<dbReference type="Pfam" id="PF14264">
    <property type="entry name" value="Glucos_trans_II"/>
    <property type="match status" value="1"/>
</dbReference>
<proteinExistence type="predicted"/>
<feature type="transmembrane region" description="Helical" evidence="1">
    <location>
        <begin position="28"/>
        <end position="47"/>
    </location>
</feature>
<dbReference type="InterPro" id="IPR025686">
    <property type="entry name" value="Glucos_trans_II"/>
</dbReference>
<reference evidence="2" key="1">
    <citation type="journal article" date="2021" name="PeerJ">
        <title>Extensive microbial diversity within the chicken gut microbiome revealed by metagenomics and culture.</title>
        <authorList>
            <person name="Gilroy R."/>
            <person name="Ravi A."/>
            <person name="Getino M."/>
            <person name="Pursley I."/>
            <person name="Horton D.L."/>
            <person name="Alikhan N.F."/>
            <person name="Baker D."/>
            <person name="Gharbi K."/>
            <person name="Hall N."/>
            <person name="Watson M."/>
            <person name="Adriaenssens E.M."/>
            <person name="Foster-Nyarko E."/>
            <person name="Jarju S."/>
            <person name="Secka A."/>
            <person name="Antonio M."/>
            <person name="Oren A."/>
            <person name="Chaudhuri R.R."/>
            <person name="La Ragione R."/>
            <person name="Hildebrand F."/>
            <person name="Pallen M.J."/>
        </authorList>
    </citation>
    <scope>NUCLEOTIDE SEQUENCE</scope>
    <source>
        <strain evidence="2">CHK185-5351</strain>
    </source>
</reference>
<feature type="transmembrane region" description="Helical" evidence="1">
    <location>
        <begin position="91"/>
        <end position="112"/>
    </location>
</feature>
<dbReference type="AlphaFoldDB" id="A0A9D2N9A6"/>
<feature type="transmembrane region" description="Helical" evidence="1">
    <location>
        <begin position="223"/>
        <end position="245"/>
    </location>
</feature>
<reference evidence="2" key="2">
    <citation type="submission" date="2021-04" db="EMBL/GenBank/DDBJ databases">
        <authorList>
            <person name="Gilroy R."/>
        </authorList>
    </citation>
    <scope>NUCLEOTIDE SEQUENCE</scope>
    <source>
        <strain evidence="2">CHK185-5351</strain>
    </source>
</reference>
<feature type="transmembrane region" description="Helical" evidence="1">
    <location>
        <begin position="355"/>
        <end position="388"/>
    </location>
</feature>
<evidence type="ECO:0000256" key="1">
    <source>
        <dbReference type="SAM" id="Phobius"/>
    </source>
</evidence>
<feature type="transmembrane region" description="Helical" evidence="1">
    <location>
        <begin position="183"/>
        <end position="211"/>
    </location>
</feature>
<keyword evidence="1" id="KW-1133">Transmembrane helix</keyword>
<dbReference type="Proteomes" id="UP000823849">
    <property type="component" value="Unassembled WGS sequence"/>
</dbReference>
<organism evidence="2 3">
    <name type="scientific">Candidatus Fusicatenibacter intestinigallinarum</name>
    <dbReference type="NCBI Taxonomy" id="2838598"/>
    <lineage>
        <taxon>Bacteria</taxon>
        <taxon>Bacillati</taxon>
        <taxon>Bacillota</taxon>
        <taxon>Clostridia</taxon>
        <taxon>Lachnospirales</taxon>
        <taxon>Lachnospiraceae</taxon>
        <taxon>Fusicatenibacter</taxon>
    </lineage>
</organism>